<proteinExistence type="predicted"/>
<protein>
    <submittedName>
        <fullName evidence="1">Uncharacterized protein</fullName>
    </submittedName>
</protein>
<dbReference type="EMBL" id="AP027144">
    <property type="protein sequence ID" value="BDV36336.1"/>
    <property type="molecule type" value="Genomic_DNA"/>
</dbReference>
<name>A0ABM8EE87_9HYPH</name>
<gene>
    <name evidence="1" type="ORF">SS37A_38660</name>
</gene>
<evidence type="ECO:0000313" key="1">
    <source>
        <dbReference type="EMBL" id="BDV36336.1"/>
    </source>
</evidence>
<dbReference type="Proteomes" id="UP001317629">
    <property type="component" value="Plasmid pSS37A-Re-2"/>
</dbReference>
<keyword evidence="1" id="KW-0614">Plasmid</keyword>
<reference evidence="1 2" key="1">
    <citation type="journal article" date="2023" name="Int. J. Syst. Evol. Microbiol.">
        <title>Methylocystis iwaonis sp. nov., a type II methane-oxidizing bacterium from surface soil of a rice paddy field in Japan, and emended description of the genus Methylocystis (ex Whittenbury et al. 1970) Bowman et al. 1993.</title>
        <authorList>
            <person name="Kaise H."/>
            <person name="Sawadogo J.B."/>
            <person name="Alam M.S."/>
            <person name="Ueno C."/>
            <person name="Dianou D."/>
            <person name="Shinjo R."/>
            <person name="Asakawa S."/>
        </authorList>
    </citation>
    <scope>NUCLEOTIDE SEQUENCE [LARGE SCALE GENOMIC DNA]</scope>
    <source>
        <strain evidence="1">SS37A-Re</strain>
        <plasmid evidence="2">pSS37A-Re-2</plasmid>
    </source>
</reference>
<accession>A0ABM8EE87</accession>
<evidence type="ECO:0000313" key="2">
    <source>
        <dbReference type="Proteomes" id="UP001317629"/>
    </source>
</evidence>
<geneLocation type="plasmid" evidence="1 2">
    <name>pSS37A-Re-2</name>
</geneLocation>
<organism evidence="1 2">
    <name type="scientific">Methylocystis iwaonis</name>
    <dbReference type="NCBI Taxonomy" id="2885079"/>
    <lineage>
        <taxon>Bacteria</taxon>
        <taxon>Pseudomonadati</taxon>
        <taxon>Pseudomonadota</taxon>
        <taxon>Alphaproteobacteria</taxon>
        <taxon>Hyphomicrobiales</taxon>
        <taxon>Methylocystaceae</taxon>
        <taxon>Methylocystis</taxon>
    </lineage>
</organism>
<sequence length="253" mass="27548">MDSEELDSAVEAHQRKLIEAAGTLMAVQRVCGDKVREQTKSAYRRLTDAHLLVTGVLGAALLRINGIVKPSTNNSQERNALFAAFVIGAPTCENTIKEGRYLQASCLLRQEMELLTQLKAVRAGQREEKRRSPNISALKDSGFGESLARLYDELSAAAHASKHHIVSSVTAYEVSGDDLPGPTSGTRYFPEFDEGCARRSFSLHLLLTVGIIEEFGIALRENGDGEGLSECEIEAINLALDLMKAEGMIEISV</sequence>
<keyword evidence="2" id="KW-1185">Reference proteome</keyword>